<evidence type="ECO:0000313" key="3">
    <source>
        <dbReference type="Proteomes" id="UP001500403"/>
    </source>
</evidence>
<dbReference type="Proteomes" id="UP001500403">
    <property type="component" value="Unassembled WGS sequence"/>
</dbReference>
<name>A0ABN3XCG1_9ACTN</name>
<comment type="caution">
    <text evidence="2">The sequence shown here is derived from an EMBL/GenBank/DDBJ whole genome shotgun (WGS) entry which is preliminary data.</text>
</comment>
<evidence type="ECO:0000313" key="2">
    <source>
        <dbReference type="EMBL" id="GAA2948772.1"/>
    </source>
</evidence>
<evidence type="ECO:0000256" key="1">
    <source>
        <dbReference type="SAM" id="MobiDB-lite"/>
    </source>
</evidence>
<reference evidence="2 3" key="1">
    <citation type="journal article" date="2019" name="Int. J. Syst. Evol. Microbiol.">
        <title>The Global Catalogue of Microorganisms (GCM) 10K type strain sequencing project: providing services to taxonomists for standard genome sequencing and annotation.</title>
        <authorList>
            <consortium name="The Broad Institute Genomics Platform"/>
            <consortium name="The Broad Institute Genome Sequencing Center for Infectious Disease"/>
            <person name="Wu L."/>
            <person name="Ma J."/>
        </authorList>
    </citation>
    <scope>NUCLEOTIDE SEQUENCE [LARGE SCALE GENOMIC DNA]</scope>
    <source>
        <strain evidence="2 3">JCM 9088</strain>
    </source>
</reference>
<organism evidence="2 3">
    <name type="scientific">Streptomyces enissocaesilis</name>
    <dbReference type="NCBI Taxonomy" id="332589"/>
    <lineage>
        <taxon>Bacteria</taxon>
        <taxon>Bacillati</taxon>
        <taxon>Actinomycetota</taxon>
        <taxon>Actinomycetes</taxon>
        <taxon>Kitasatosporales</taxon>
        <taxon>Streptomycetaceae</taxon>
        <taxon>Streptomyces</taxon>
        <taxon>Streptomyces rochei group</taxon>
    </lineage>
</organism>
<sequence>MEVVDTALLPGLEERADPAWMRADGAYEGSHCLWSARWNSLSHRPGVPRRLRCELLFTLCTGERVMSLLDMLPDAFAPLPRVTSREEGMRVSRLLDCVPAVGEWLLRGGEGSPGRLDRRSGQVSEYASRRKASWMSSRISRRVRRRRHQERGEGALGGPALGAG</sequence>
<feature type="region of interest" description="Disordered" evidence="1">
    <location>
        <begin position="137"/>
        <end position="164"/>
    </location>
</feature>
<protein>
    <submittedName>
        <fullName evidence="2">Uncharacterized protein</fullName>
    </submittedName>
</protein>
<feature type="compositionally biased region" description="Basic residues" evidence="1">
    <location>
        <begin position="139"/>
        <end position="149"/>
    </location>
</feature>
<accession>A0ABN3XCG1</accession>
<dbReference type="EMBL" id="BAAAUD010000039">
    <property type="protein sequence ID" value="GAA2948772.1"/>
    <property type="molecule type" value="Genomic_DNA"/>
</dbReference>
<keyword evidence="3" id="KW-1185">Reference proteome</keyword>
<gene>
    <name evidence="2" type="ORF">GCM10010446_37370</name>
</gene>
<proteinExistence type="predicted"/>
<feature type="compositionally biased region" description="Gly residues" evidence="1">
    <location>
        <begin position="154"/>
        <end position="164"/>
    </location>
</feature>